<gene>
    <name evidence="4" type="ORF">K435DRAFT_751155</name>
</gene>
<comment type="similarity">
    <text evidence="1">Belongs to the UDP-glycosyltransferase family.</text>
</comment>
<organism evidence="4 5">
    <name type="scientific">Dendrothele bispora (strain CBS 962.96)</name>
    <dbReference type="NCBI Taxonomy" id="1314807"/>
    <lineage>
        <taxon>Eukaryota</taxon>
        <taxon>Fungi</taxon>
        <taxon>Dikarya</taxon>
        <taxon>Basidiomycota</taxon>
        <taxon>Agaricomycotina</taxon>
        <taxon>Agaricomycetes</taxon>
        <taxon>Agaricomycetidae</taxon>
        <taxon>Agaricales</taxon>
        <taxon>Agaricales incertae sedis</taxon>
        <taxon>Dendrothele</taxon>
    </lineage>
</organism>
<dbReference type="Proteomes" id="UP000297245">
    <property type="component" value="Unassembled WGS sequence"/>
</dbReference>
<proteinExistence type="inferred from homology"/>
<dbReference type="GO" id="GO:0035251">
    <property type="term" value="F:UDP-glucosyltransferase activity"/>
    <property type="evidence" value="ECO:0007669"/>
    <property type="project" value="TreeGrafter"/>
</dbReference>
<evidence type="ECO:0000256" key="3">
    <source>
        <dbReference type="SAM" id="MobiDB-lite"/>
    </source>
</evidence>
<evidence type="ECO:0000313" key="4">
    <source>
        <dbReference type="EMBL" id="THV00466.1"/>
    </source>
</evidence>
<keyword evidence="2" id="KW-0808">Transferase</keyword>
<dbReference type="CDD" id="cd03784">
    <property type="entry name" value="GT1_Gtf-like"/>
    <property type="match status" value="1"/>
</dbReference>
<dbReference type="OrthoDB" id="5835829at2759"/>
<reference evidence="4 5" key="1">
    <citation type="journal article" date="2019" name="Nat. Ecol. Evol.">
        <title>Megaphylogeny resolves global patterns of mushroom evolution.</title>
        <authorList>
            <person name="Varga T."/>
            <person name="Krizsan K."/>
            <person name="Foldi C."/>
            <person name="Dima B."/>
            <person name="Sanchez-Garcia M."/>
            <person name="Sanchez-Ramirez S."/>
            <person name="Szollosi G.J."/>
            <person name="Szarkandi J.G."/>
            <person name="Papp V."/>
            <person name="Albert L."/>
            <person name="Andreopoulos W."/>
            <person name="Angelini C."/>
            <person name="Antonin V."/>
            <person name="Barry K.W."/>
            <person name="Bougher N.L."/>
            <person name="Buchanan P."/>
            <person name="Buyck B."/>
            <person name="Bense V."/>
            <person name="Catcheside P."/>
            <person name="Chovatia M."/>
            <person name="Cooper J."/>
            <person name="Damon W."/>
            <person name="Desjardin D."/>
            <person name="Finy P."/>
            <person name="Geml J."/>
            <person name="Haridas S."/>
            <person name="Hughes K."/>
            <person name="Justo A."/>
            <person name="Karasinski D."/>
            <person name="Kautmanova I."/>
            <person name="Kiss B."/>
            <person name="Kocsube S."/>
            <person name="Kotiranta H."/>
            <person name="LaButti K.M."/>
            <person name="Lechner B.E."/>
            <person name="Liimatainen K."/>
            <person name="Lipzen A."/>
            <person name="Lukacs Z."/>
            <person name="Mihaltcheva S."/>
            <person name="Morgado L.N."/>
            <person name="Niskanen T."/>
            <person name="Noordeloos M.E."/>
            <person name="Ohm R.A."/>
            <person name="Ortiz-Santana B."/>
            <person name="Ovrebo C."/>
            <person name="Racz N."/>
            <person name="Riley R."/>
            <person name="Savchenko A."/>
            <person name="Shiryaev A."/>
            <person name="Soop K."/>
            <person name="Spirin V."/>
            <person name="Szebenyi C."/>
            <person name="Tomsovsky M."/>
            <person name="Tulloss R.E."/>
            <person name="Uehling J."/>
            <person name="Grigoriev I.V."/>
            <person name="Vagvolgyi C."/>
            <person name="Papp T."/>
            <person name="Martin F.M."/>
            <person name="Miettinen O."/>
            <person name="Hibbett D.S."/>
            <person name="Nagy L.G."/>
        </authorList>
    </citation>
    <scope>NUCLEOTIDE SEQUENCE [LARGE SCALE GENOMIC DNA]</scope>
    <source>
        <strain evidence="4 5">CBS 962.96</strain>
    </source>
</reference>
<feature type="compositionally biased region" description="Polar residues" evidence="3">
    <location>
        <begin position="282"/>
        <end position="292"/>
    </location>
</feature>
<evidence type="ECO:0000256" key="2">
    <source>
        <dbReference type="ARBA" id="ARBA00022679"/>
    </source>
</evidence>
<protein>
    <recommendedName>
        <fullName evidence="6">UDP-Glycosyltransferase/glycogen phosphorylase</fullName>
    </recommendedName>
</protein>
<dbReference type="EMBL" id="ML179103">
    <property type="protein sequence ID" value="THV00466.1"/>
    <property type="molecule type" value="Genomic_DNA"/>
</dbReference>
<evidence type="ECO:0000256" key="1">
    <source>
        <dbReference type="ARBA" id="ARBA00009995"/>
    </source>
</evidence>
<keyword evidence="5" id="KW-1185">Reference proteome</keyword>
<feature type="region of interest" description="Disordered" evidence="3">
    <location>
        <begin position="281"/>
        <end position="300"/>
    </location>
</feature>
<dbReference type="InterPro" id="IPR002213">
    <property type="entry name" value="UDP_glucos_trans"/>
</dbReference>
<evidence type="ECO:0008006" key="6">
    <source>
        <dbReference type="Google" id="ProtNLM"/>
    </source>
</evidence>
<dbReference type="PANTHER" id="PTHR48047">
    <property type="entry name" value="GLYCOSYLTRANSFERASE"/>
    <property type="match status" value="1"/>
</dbReference>
<dbReference type="AlphaFoldDB" id="A0A4V4HGW8"/>
<sequence length="499" mass="55390">MSLPNQSPKNIFFFCIPAWGHSKPVVALASKILESRSDLSITFFTFGTVYPKILDEIEKIPDGKSLGMREDMKKRFLVIDVCGMVFNPVVPVPAFTPAFEALWKGEPIKCLSSGKEHTNLARPCVAILDPFAGYAIEAIRDITLPYPNGPLPMIGWLTASAGAGLRILGPKEVGGIGLSGRLDMKTIRYGTEQEVMPLMGAFSYSCTGEVVSIPGVPTMYDYEYNPQELTMNASILEEIGRVYISHFDGVLFASAASYDKDALKTIEGWLGEGDVFPVGPLSTATQEKTTTSSREDLLKVGDGDDASQAKAVEFLDRMEKKFGEKSVIYISFGSLFWPVEEDKMWATIEEFLANDVPIVFAHPSPFKKPVSEEKLRSLRENPIAIEFPWAPQETILMHPATGWFISHGGWNSTQEAFVYRVPQILWPFAADQPYNSALMSQVHKAAFELINVRTGQYGTQLPYRFKDLAKSEQPKFTVDAVRKEIDDLLVKLKGDEGVK</sequence>
<evidence type="ECO:0000313" key="5">
    <source>
        <dbReference type="Proteomes" id="UP000297245"/>
    </source>
</evidence>
<dbReference type="Gene3D" id="3.40.50.2000">
    <property type="entry name" value="Glycogen Phosphorylase B"/>
    <property type="match status" value="2"/>
</dbReference>
<dbReference type="PANTHER" id="PTHR48047:SF215">
    <property type="entry name" value="GLYCOSYLTRANSFERASE"/>
    <property type="match status" value="1"/>
</dbReference>
<dbReference type="SUPFAM" id="SSF53756">
    <property type="entry name" value="UDP-Glycosyltransferase/glycogen phosphorylase"/>
    <property type="match status" value="1"/>
</dbReference>
<dbReference type="Pfam" id="PF00201">
    <property type="entry name" value="UDPGT"/>
    <property type="match status" value="1"/>
</dbReference>
<accession>A0A4V4HGW8</accession>
<name>A0A4V4HGW8_DENBC</name>